<evidence type="ECO:0000313" key="1">
    <source>
        <dbReference type="EMBL" id="GHD19322.1"/>
    </source>
</evidence>
<gene>
    <name evidence="1" type="ORF">GCM10010334_82840</name>
</gene>
<name>A0A918X9F9_9ACTN</name>
<accession>A0A918X9F9</accession>
<reference evidence="1" key="2">
    <citation type="submission" date="2020-09" db="EMBL/GenBank/DDBJ databases">
        <authorList>
            <person name="Sun Q."/>
            <person name="Ohkuma M."/>
        </authorList>
    </citation>
    <scope>NUCLEOTIDE SEQUENCE</scope>
    <source>
        <strain evidence="1">JCM 4637</strain>
    </source>
</reference>
<dbReference type="EMBL" id="BMVC01000034">
    <property type="protein sequence ID" value="GHD19322.1"/>
    <property type="molecule type" value="Genomic_DNA"/>
</dbReference>
<protein>
    <submittedName>
        <fullName evidence="1">Uncharacterized protein</fullName>
    </submittedName>
</protein>
<dbReference type="Proteomes" id="UP000638353">
    <property type="component" value="Unassembled WGS sequence"/>
</dbReference>
<dbReference type="AlphaFoldDB" id="A0A918X9F9"/>
<proteinExistence type="predicted"/>
<comment type="caution">
    <text evidence="1">The sequence shown here is derived from an EMBL/GenBank/DDBJ whole genome shotgun (WGS) entry which is preliminary data.</text>
</comment>
<reference evidence="1" key="1">
    <citation type="journal article" date="2014" name="Int. J. Syst. Evol. Microbiol.">
        <title>Complete genome sequence of Corynebacterium casei LMG S-19264T (=DSM 44701T), isolated from a smear-ripened cheese.</title>
        <authorList>
            <consortium name="US DOE Joint Genome Institute (JGI-PGF)"/>
            <person name="Walter F."/>
            <person name="Albersmeier A."/>
            <person name="Kalinowski J."/>
            <person name="Ruckert C."/>
        </authorList>
    </citation>
    <scope>NUCLEOTIDE SEQUENCE</scope>
    <source>
        <strain evidence="1">JCM 4637</strain>
    </source>
</reference>
<organism evidence="1 2">
    <name type="scientific">Streptomyces finlayi</name>
    <dbReference type="NCBI Taxonomy" id="67296"/>
    <lineage>
        <taxon>Bacteria</taxon>
        <taxon>Bacillati</taxon>
        <taxon>Actinomycetota</taxon>
        <taxon>Actinomycetes</taxon>
        <taxon>Kitasatosporales</taxon>
        <taxon>Streptomycetaceae</taxon>
        <taxon>Streptomyces</taxon>
    </lineage>
</organism>
<evidence type="ECO:0000313" key="2">
    <source>
        <dbReference type="Proteomes" id="UP000638353"/>
    </source>
</evidence>
<sequence>MANSAPDPGDRVDKRHELRDVVAVTAGQEDGKRGSMAVSDQVMLGTCPAAIDG</sequence>